<dbReference type="EMBL" id="JAACJP010000002">
    <property type="protein sequence ID" value="KAF5386591.1"/>
    <property type="molecule type" value="Genomic_DNA"/>
</dbReference>
<feature type="region of interest" description="Disordered" evidence="1">
    <location>
        <begin position="382"/>
        <end position="424"/>
    </location>
</feature>
<name>A0A8H5HNZ5_9AGAR</name>
<dbReference type="AlphaFoldDB" id="A0A8H5HNZ5"/>
<dbReference type="OrthoDB" id="3040699at2759"/>
<sequence>MQALPSNAIQNNQRLFGPFSRKLATDDLAVYATFADKFALWLRDERAYYLEARPEILKIAQSTLRRNVGANPDLKSLFHISSCIEHPMVAPYSRLLRAIHPFRERFVEPDLQGASVFITCPTCVLTLDIAEIKALLKTITAPNPNPSRPVSIDLTMECVDGVESQPKAFPSDAYFRPHSPSSGVQMPVIHNGGTMTQPSPSSLSSALQIQFSPPLSVHSTPGPPVRVKDHSQTSISTDVASVNGKAATPLPSATGYFVKTAQAGPLVTGVSAPTQNSFPGPSKESEQDTSTPSTQPPGLSQTSLISTQTPVALKQSGSPAPRSPILASTSSTEPAFSKPKKKKKKKLDLELQLLIQADLQELRKRGASGLAIKQELIEPTDLTGGLATPSTQNHTRKDVSDRTEHISVPQATSNAPSEVTTARQPEVIVLDRDDAAGSSKAQDPEEVDLNLVVDGMDNVPTFPVASSDASMHVTATDIPAKHDNGNAMAIDETAHAPPPLHKGYTEIDRAYVEDIDMANGTAQGSLALLTKADALFGHTQPAPAPPLFLGAGLPPLPLTNTRDAGLASTSAENVVSEQAPSVIVASVTLDNVLDAMVTETAEVKLQGFKSTSPREIHDSGSSATVGADTTHEVKQTLLIGKVLENALEGSSLPLNPEASSQPDPLFMGSTKELRPTLNTFDTSPDVTVTTSSAVSAPSQAVPVASRAISRPSLKVLPDWVLPSQSLTGVQPTLTNGMTSAGRESSHRPPLPSWPASSAHKTASSIETSALQAPDGIVPAPEPTVKVYTADELKALNAFSPQTTVLAIHKGLNRRSKVTIRFDIPEKQFQAVNLWSMRKTHTKDLKESICLSLSCYSRVAVKAERKSIEEVSELPSIWPMAGGLVMNVMFKGKTTTFPLSPPFIVAPNGLVDLSEFISAGRNTIELDQTTDMSAYILVLRAHNPTGAQLQQVALRRQKNLAWNDWLVKMARPLDVPLPPFS</sequence>
<feature type="compositionally biased region" description="Polar residues" evidence="1">
    <location>
        <begin position="754"/>
        <end position="770"/>
    </location>
</feature>
<feature type="region of interest" description="Disordered" evidence="1">
    <location>
        <begin position="268"/>
        <end position="343"/>
    </location>
</feature>
<feature type="region of interest" description="Disordered" evidence="1">
    <location>
        <begin position="730"/>
        <end position="776"/>
    </location>
</feature>
<feature type="region of interest" description="Disordered" evidence="1">
    <location>
        <begin position="213"/>
        <end position="240"/>
    </location>
</feature>
<accession>A0A8H5HNZ5</accession>
<evidence type="ECO:0000313" key="2">
    <source>
        <dbReference type="EMBL" id="KAF5386591.1"/>
    </source>
</evidence>
<dbReference type="Proteomes" id="UP000565441">
    <property type="component" value="Unassembled WGS sequence"/>
</dbReference>
<feature type="compositionally biased region" description="Polar residues" evidence="1">
    <location>
        <begin position="288"/>
        <end position="318"/>
    </location>
</feature>
<gene>
    <name evidence="2" type="ORF">D9615_001705</name>
</gene>
<keyword evidence="3" id="KW-1185">Reference proteome</keyword>
<evidence type="ECO:0000313" key="3">
    <source>
        <dbReference type="Proteomes" id="UP000565441"/>
    </source>
</evidence>
<feature type="compositionally biased region" description="Basic and acidic residues" evidence="1">
    <location>
        <begin position="395"/>
        <end position="405"/>
    </location>
</feature>
<reference evidence="2 3" key="1">
    <citation type="journal article" date="2020" name="ISME J.">
        <title>Uncovering the hidden diversity of litter-decomposition mechanisms in mushroom-forming fungi.</title>
        <authorList>
            <person name="Floudas D."/>
            <person name="Bentzer J."/>
            <person name="Ahren D."/>
            <person name="Johansson T."/>
            <person name="Persson P."/>
            <person name="Tunlid A."/>
        </authorList>
    </citation>
    <scope>NUCLEOTIDE SEQUENCE [LARGE SCALE GENOMIC DNA]</scope>
    <source>
        <strain evidence="2 3">CBS 661.87</strain>
    </source>
</reference>
<feature type="compositionally biased region" description="Polar residues" evidence="1">
    <location>
        <begin position="730"/>
        <end position="742"/>
    </location>
</feature>
<feature type="compositionally biased region" description="Polar residues" evidence="1">
    <location>
        <begin position="409"/>
        <end position="423"/>
    </location>
</feature>
<proteinExistence type="predicted"/>
<comment type="caution">
    <text evidence="2">The sequence shown here is derived from an EMBL/GenBank/DDBJ whole genome shotgun (WGS) entry which is preliminary data.</text>
</comment>
<protein>
    <submittedName>
        <fullName evidence="2">Uncharacterized protein</fullName>
    </submittedName>
</protein>
<organism evidence="2 3">
    <name type="scientific">Tricholomella constricta</name>
    <dbReference type="NCBI Taxonomy" id="117010"/>
    <lineage>
        <taxon>Eukaryota</taxon>
        <taxon>Fungi</taxon>
        <taxon>Dikarya</taxon>
        <taxon>Basidiomycota</taxon>
        <taxon>Agaricomycotina</taxon>
        <taxon>Agaricomycetes</taxon>
        <taxon>Agaricomycetidae</taxon>
        <taxon>Agaricales</taxon>
        <taxon>Tricholomatineae</taxon>
        <taxon>Lyophyllaceae</taxon>
        <taxon>Tricholomella</taxon>
    </lineage>
</organism>
<evidence type="ECO:0000256" key="1">
    <source>
        <dbReference type="SAM" id="MobiDB-lite"/>
    </source>
</evidence>